<dbReference type="SUPFAM" id="SSF54060">
    <property type="entry name" value="His-Me finger endonucleases"/>
    <property type="match status" value="1"/>
</dbReference>
<proteinExistence type="predicted"/>
<protein>
    <recommendedName>
        <fullName evidence="1">Zinc-binding loop region of homing endonuclease domain-containing protein</fullName>
    </recommendedName>
</protein>
<feature type="domain" description="Zinc-binding loop region of homing endonuclease" evidence="1">
    <location>
        <begin position="111"/>
        <end position="232"/>
    </location>
</feature>
<evidence type="ECO:0000313" key="2">
    <source>
        <dbReference type="EMBL" id="KAK7538007.1"/>
    </source>
</evidence>
<evidence type="ECO:0000259" key="1">
    <source>
        <dbReference type="Pfam" id="PF05551"/>
    </source>
</evidence>
<dbReference type="InterPro" id="IPR044925">
    <property type="entry name" value="His-Me_finger_sf"/>
</dbReference>
<evidence type="ECO:0000313" key="3">
    <source>
        <dbReference type="Proteomes" id="UP001365128"/>
    </source>
</evidence>
<gene>
    <name evidence="2" type="ORF">IWX46DRAFT_608609</name>
</gene>
<dbReference type="EMBL" id="JBBPDW010000031">
    <property type="protein sequence ID" value="KAK7538007.1"/>
    <property type="molecule type" value="Genomic_DNA"/>
</dbReference>
<name>A0ABR1LW56_9PEZI</name>
<dbReference type="Proteomes" id="UP001365128">
    <property type="component" value="Unassembled WGS sequence"/>
</dbReference>
<dbReference type="InterPro" id="IPR008704">
    <property type="entry name" value="Endonuclease_Zinc-binding_loop"/>
</dbReference>
<reference evidence="2 3" key="1">
    <citation type="submission" date="2024-04" db="EMBL/GenBank/DDBJ databases">
        <title>Phyllosticta paracitricarpa is synonymous to the EU quarantine fungus P. citricarpa based on phylogenomic analyses.</title>
        <authorList>
            <consortium name="Lawrence Berkeley National Laboratory"/>
            <person name="Van Ingen-Buijs V.A."/>
            <person name="Van Westerhoven A.C."/>
            <person name="Haridas S."/>
            <person name="Skiadas P."/>
            <person name="Martin F."/>
            <person name="Groenewald J.Z."/>
            <person name="Crous P.W."/>
            <person name="Seidl M.F."/>
        </authorList>
    </citation>
    <scope>NUCLEOTIDE SEQUENCE [LARGE SCALE GENOMIC DNA]</scope>
    <source>
        <strain evidence="2 3">CBS 122670</strain>
    </source>
</reference>
<accession>A0ABR1LW56</accession>
<keyword evidence="3" id="KW-1185">Reference proteome</keyword>
<organism evidence="2 3">
    <name type="scientific">Phyllosticta citricarpa</name>
    <dbReference type="NCBI Taxonomy" id="55181"/>
    <lineage>
        <taxon>Eukaryota</taxon>
        <taxon>Fungi</taxon>
        <taxon>Dikarya</taxon>
        <taxon>Ascomycota</taxon>
        <taxon>Pezizomycotina</taxon>
        <taxon>Dothideomycetes</taxon>
        <taxon>Dothideomycetes incertae sedis</taxon>
        <taxon>Botryosphaeriales</taxon>
        <taxon>Phyllostictaceae</taxon>
        <taxon>Phyllosticta</taxon>
    </lineage>
</organism>
<comment type="caution">
    <text evidence="2">The sequence shown here is derived from an EMBL/GenBank/DDBJ whole genome shotgun (WGS) entry which is preliminary data.</text>
</comment>
<dbReference type="Pfam" id="PF05551">
    <property type="entry name" value="zf-His_Me_endon"/>
    <property type="match status" value="1"/>
</dbReference>
<sequence length="246" mass="27040">MRAFRSYIPPLHRTPGSETIVNMAATQITAIVREDDDEEYNDAGSESSTLSVADTQYALAAASGQLKSTLRKEADNLHRETLQWRLDTRPAFAQQQLLRYQRSAVRSDSSWCRLSPLAPSKDGGYIQVSVDGFNKFFTLGELVACAGGFSRSFWRPGAASGLDEESKMKGLDASHLCHQPSCTVVGHVIFEPSCLNQRRKGCPVWVPCPHVSCGKVVFCCNHDPPCIKFCAGFSDMSDLLARGAHH</sequence>